<dbReference type="CDD" id="cd03024">
    <property type="entry name" value="DsbA_FrnE"/>
    <property type="match status" value="1"/>
</dbReference>
<name>A0A7W3QP38_ACTNM</name>
<dbReference type="GO" id="GO:0016853">
    <property type="term" value="F:isomerase activity"/>
    <property type="evidence" value="ECO:0007669"/>
    <property type="project" value="UniProtKB-KW"/>
</dbReference>
<keyword evidence="2" id="KW-0413">Isomerase</keyword>
<dbReference type="EMBL" id="JACJIA010000008">
    <property type="protein sequence ID" value="MBA8954239.1"/>
    <property type="molecule type" value="Genomic_DNA"/>
</dbReference>
<sequence>MRVEIWSDVICPWCYIGKRRFEKALAAFPQRDRVEVVHRSFQLDPDAPRDETRLTVDMLSAKYGMTPERAAAMEREMERRAAEDGLEYHLDGGRVGNTADAHRLLRLARENGVQDAVVEAFYRAHFTDRRSLFDRDELVAVAVEAGLDGDAARAALESGAYAAEIAAEQREARELGATGVPFFVVDRRYGVAGAQPAEAFAEVLRRAWADARPSISLVGEDGDACADGACAVPERS</sequence>
<organism evidence="2 3">
    <name type="scientific">Actinomadura namibiensis</name>
    <dbReference type="NCBI Taxonomy" id="182080"/>
    <lineage>
        <taxon>Bacteria</taxon>
        <taxon>Bacillati</taxon>
        <taxon>Actinomycetota</taxon>
        <taxon>Actinomycetes</taxon>
        <taxon>Streptosporangiales</taxon>
        <taxon>Thermomonosporaceae</taxon>
        <taxon>Actinomadura</taxon>
    </lineage>
</organism>
<dbReference type="SUPFAM" id="SSF52833">
    <property type="entry name" value="Thioredoxin-like"/>
    <property type="match status" value="1"/>
</dbReference>
<dbReference type="GO" id="GO:0016491">
    <property type="term" value="F:oxidoreductase activity"/>
    <property type="evidence" value="ECO:0007669"/>
    <property type="project" value="InterPro"/>
</dbReference>
<dbReference type="InterPro" id="IPR001853">
    <property type="entry name" value="DSBA-like_thioredoxin_dom"/>
</dbReference>
<feature type="domain" description="DSBA-like thioredoxin" evidence="1">
    <location>
        <begin position="3"/>
        <end position="204"/>
    </location>
</feature>
<evidence type="ECO:0000259" key="1">
    <source>
        <dbReference type="Pfam" id="PF01323"/>
    </source>
</evidence>
<dbReference type="Proteomes" id="UP000572680">
    <property type="component" value="Unassembled WGS sequence"/>
</dbReference>
<dbReference type="PANTHER" id="PTHR13887">
    <property type="entry name" value="GLUTATHIONE S-TRANSFERASE KAPPA"/>
    <property type="match status" value="1"/>
</dbReference>
<dbReference type="RefSeq" id="WP_182846334.1">
    <property type="nucleotide sequence ID" value="NZ_BAAALP010000062.1"/>
</dbReference>
<reference evidence="2 3" key="1">
    <citation type="submission" date="2020-08" db="EMBL/GenBank/DDBJ databases">
        <title>Genomic Encyclopedia of Type Strains, Phase IV (KMG-IV): sequencing the most valuable type-strain genomes for metagenomic binning, comparative biology and taxonomic classification.</title>
        <authorList>
            <person name="Goeker M."/>
        </authorList>
    </citation>
    <scope>NUCLEOTIDE SEQUENCE [LARGE SCALE GENOMIC DNA]</scope>
    <source>
        <strain evidence="2 3">DSM 44197</strain>
    </source>
</reference>
<protein>
    <submittedName>
        <fullName evidence="2">Putative DsbA family dithiol-disulfide isomerase</fullName>
    </submittedName>
</protein>
<comment type="caution">
    <text evidence="2">The sequence shown here is derived from an EMBL/GenBank/DDBJ whole genome shotgun (WGS) entry which is preliminary data.</text>
</comment>
<dbReference type="AlphaFoldDB" id="A0A7W3QP38"/>
<keyword evidence="3" id="KW-1185">Reference proteome</keyword>
<evidence type="ECO:0000313" key="3">
    <source>
        <dbReference type="Proteomes" id="UP000572680"/>
    </source>
</evidence>
<dbReference type="Gene3D" id="3.40.30.10">
    <property type="entry name" value="Glutaredoxin"/>
    <property type="match status" value="1"/>
</dbReference>
<dbReference type="Pfam" id="PF01323">
    <property type="entry name" value="DSBA"/>
    <property type="match status" value="1"/>
</dbReference>
<gene>
    <name evidence="2" type="ORF">HNR61_005893</name>
</gene>
<dbReference type="PANTHER" id="PTHR13887:SF41">
    <property type="entry name" value="THIOREDOXIN SUPERFAMILY PROTEIN"/>
    <property type="match status" value="1"/>
</dbReference>
<evidence type="ECO:0000313" key="2">
    <source>
        <dbReference type="EMBL" id="MBA8954239.1"/>
    </source>
</evidence>
<dbReference type="InterPro" id="IPR036249">
    <property type="entry name" value="Thioredoxin-like_sf"/>
</dbReference>
<proteinExistence type="predicted"/>
<accession>A0A7W3QP38</accession>